<gene>
    <name evidence="3" type="ORF">NE695_08910</name>
</gene>
<keyword evidence="1" id="KW-0812">Transmembrane</keyword>
<dbReference type="Proteomes" id="UP001524473">
    <property type="component" value="Unassembled WGS sequence"/>
</dbReference>
<evidence type="ECO:0000256" key="1">
    <source>
        <dbReference type="SAM" id="Phobius"/>
    </source>
</evidence>
<comment type="caution">
    <text evidence="3">The sequence shown here is derived from an EMBL/GenBank/DDBJ whole genome shotgun (WGS) entry which is preliminary data.</text>
</comment>
<feature type="transmembrane region" description="Helical" evidence="1">
    <location>
        <begin position="60"/>
        <end position="81"/>
    </location>
</feature>
<dbReference type="InterPro" id="IPR026870">
    <property type="entry name" value="Zinc_ribbon_dom"/>
</dbReference>
<accession>A0ABT1RZG2</accession>
<dbReference type="GeneID" id="90533705"/>
<feature type="domain" description="Zinc-ribbon" evidence="2">
    <location>
        <begin position="2"/>
        <end position="23"/>
    </location>
</feature>
<feature type="transmembrane region" description="Helical" evidence="1">
    <location>
        <begin position="93"/>
        <end position="111"/>
    </location>
</feature>
<sequence length="305" mass="33009">MHCKNCGAQIPGDSKFCKACGTKQAAQMSYATTAPPEEMKKVSSPPPFKSQKKKRSPGKIVLRVFGIFFFLTGIIVALIYLTGQQASEFRENLPAVLFCWGIGVILIGISFRKKPLPGIVPQKQANGGSTLCVILGILFVMAGIVNSVAEQAPKAKTTASGETSSSVIADATKFAGKPLEEIETLAGPLLDNGGISLTTVSGETVEGETYSPQGSATQFIFYEGKCVKYQYISDNDIPYEKKEDIFAMFGISPQKDMSLVADTNFAMRYLNVTDSISEFYVQIMDSRAKTFSAVKVTYDSNFAVK</sequence>
<dbReference type="RefSeq" id="WP_187127766.1">
    <property type="nucleotide sequence ID" value="NZ_CABKVV010000014.1"/>
</dbReference>
<reference evidence="3 4" key="1">
    <citation type="submission" date="2022-06" db="EMBL/GenBank/DDBJ databases">
        <title>Isolation of gut microbiota from human fecal samples.</title>
        <authorList>
            <person name="Pamer E.G."/>
            <person name="Barat B."/>
            <person name="Waligurski E."/>
            <person name="Medina S."/>
            <person name="Paddock L."/>
            <person name="Mostad J."/>
        </authorList>
    </citation>
    <scope>NUCLEOTIDE SEQUENCE [LARGE SCALE GENOMIC DNA]</scope>
    <source>
        <strain evidence="3 4">DFI.9.73</strain>
    </source>
</reference>
<dbReference type="Pfam" id="PF13240">
    <property type="entry name" value="Zn_Ribbon_1"/>
    <property type="match status" value="1"/>
</dbReference>
<keyword evidence="4" id="KW-1185">Reference proteome</keyword>
<evidence type="ECO:0000259" key="2">
    <source>
        <dbReference type="Pfam" id="PF13240"/>
    </source>
</evidence>
<keyword evidence="1" id="KW-1133">Transmembrane helix</keyword>
<name>A0ABT1RZG2_9FIRM</name>
<feature type="transmembrane region" description="Helical" evidence="1">
    <location>
        <begin position="131"/>
        <end position="149"/>
    </location>
</feature>
<protein>
    <submittedName>
        <fullName evidence="3">Zinc-ribbon domain-containing protein</fullName>
    </submittedName>
</protein>
<evidence type="ECO:0000313" key="4">
    <source>
        <dbReference type="Proteomes" id="UP001524473"/>
    </source>
</evidence>
<keyword evidence="1" id="KW-0472">Membrane</keyword>
<evidence type="ECO:0000313" key="3">
    <source>
        <dbReference type="EMBL" id="MCQ4840034.1"/>
    </source>
</evidence>
<proteinExistence type="predicted"/>
<dbReference type="EMBL" id="JANFZH010000018">
    <property type="protein sequence ID" value="MCQ4840034.1"/>
    <property type="molecule type" value="Genomic_DNA"/>
</dbReference>
<organism evidence="3 4">
    <name type="scientific">Neglectibacter timonensis</name>
    <dbReference type="NCBI Taxonomy" id="1776382"/>
    <lineage>
        <taxon>Bacteria</taxon>
        <taxon>Bacillati</taxon>
        <taxon>Bacillota</taxon>
        <taxon>Clostridia</taxon>
        <taxon>Eubacteriales</taxon>
        <taxon>Oscillospiraceae</taxon>
        <taxon>Neglectibacter</taxon>
    </lineage>
</organism>